<gene>
    <name evidence="3" type="ORF">NS365_13245</name>
</gene>
<evidence type="ECO:0000256" key="2">
    <source>
        <dbReference type="SAM" id="Phobius"/>
    </source>
</evidence>
<keyword evidence="4" id="KW-1185">Reference proteome</keyword>
<evidence type="ECO:0000313" key="3">
    <source>
        <dbReference type="EMBL" id="KTR04992.1"/>
    </source>
</evidence>
<name>A0A175RQ53_9HYPH</name>
<dbReference type="AlphaFoldDB" id="A0A175RQ53"/>
<proteinExistence type="predicted"/>
<comment type="caution">
    <text evidence="3">The sequence shown here is derived from an EMBL/GenBank/DDBJ whole genome shotgun (WGS) entry which is preliminary data.</text>
</comment>
<feature type="transmembrane region" description="Helical" evidence="2">
    <location>
        <begin position="20"/>
        <end position="39"/>
    </location>
</feature>
<dbReference type="Proteomes" id="UP000078529">
    <property type="component" value="Unassembled WGS sequence"/>
</dbReference>
<evidence type="ECO:0000313" key="4">
    <source>
        <dbReference type="Proteomes" id="UP000078529"/>
    </source>
</evidence>
<sequence length="143" mass="15743">MSTTGEGGNMQKPSWFSNNLTLGNVITLITMLCAGIYGYGKLENRVENVDRNQSRVEMLSNEKFAAITRTVEAIPNLAYRITAQEEALKQTNARLDASLQTLSQRIAEMNQLLGSVDTKIAVLTQRLEMQTPTGRRASIVPGP</sequence>
<dbReference type="PATRIC" id="fig|401562.4.peg.2433"/>
<protein>
    <submittedName>
        <fullName evidence="3">Uncharacterized protein</fullName>
    </submittedName>
</protein>
<keyword evidence="1" id="KW-0175">Coiled coil</keyword>
<accession>A0A175RQ53</accession>
<evidence type="ECO:0000256" key="1">
    <source>
        <dbReference type="SAM" id="Coils"/>
    </source>
</evidence>
<keyword evidence="2" id="KW-0812">Transmembrane</keyword>
<keyword evidence="2" id="KW-0472">Membrane</keyword>
<keyword evidence="2" id="KW-1133">Transmembrane helix</keyword>
<dbReference type="EMBL" id="LDQA01000028">
    <property type="protein sequence ID" value="KTR04992.1"/>
    <property type="molecule type" value="Genomic_DNA"/>
</dbReference>
<feature type="coiled-coil region" evidence="1">
    <location>
        <begin position="85"/>
        <end position="112"/>
    </location>
</feature>
<organism evidence="3 4">
    <name type="scientific">Aureimonas ureilytica</name>
    <dbReference type="NCBI Taxonomy" id="401562"/>
    <lineage>
        <taxon>Bacteria</taxon>
        <taxon>Pseudomonadati</taxon>
        <taxon>Pseudomonadota</taxon>
        <taxon>Alphaproteobacteria</taxon>
        <taxon>Hyphomicrobiales</taxon>
        <taxon>Aurantimonadaceae</taxon>
        <taxon>Aureimonas</taxon>
    </lineage>
</organism>
<reference evidence="3 4" key="1">
    <citation type="journal article" date="2016" name="Front. Microbiol.">
        <title>Genomic Resource of Rice Seed Associated Bacteria.</title>
        <authorList>
            <person name="Midha S."/>
            <person name="Bansal K."/>
            <person name="Sharma S."/>
            <person name="Kumar N."/>
            <person name="Patil P.P."/>
            <person name="Chaudhry V."/>
            <person name="Patil P.B."/>
        </authorList>
    </citation>
    <scope>NUCLEOTIDE SEQUENCE [LARGE SCALE GENOMIC DNA]</scope>
    <source>
        <strain evidence="3 4">NS365</strain>
    </source>
</reference>